<keyword evidence="2" id="KW-1185">Reference proteome</keyword>
<proteinExistence type="predicted"/>
<dbReference type="AlphaFoldDB" id="G7Z1R0"/>
<protein>
    <submittedName>
        <fullName evidence="1">Uncharacterized protein</fullName>
    </submittedName>
</protein>
<dbReference type="STRING" id="862719.AZOLI_1945"/>
<reference evidence="2" key="1">
    <citation type="journal article" date="2011" name="PLoS Genet.">
        <title>Azospirillum genomes reveal transition of bacteria from aquatic to terrestrial environments.</title>
        <authorList>
            <person name="Wisniewski-Dye F."/>
            <person name="Borziak K."/>
            <person name="Khalsa-Moyers G."/>
            <person name="Alexandre G."/>
            <person name="Sukharnikov L.O."/>
            <person name="Wuichet K."/>
            <person name="Hurst G.B."/>
            <person name="McDonald W.H."/>
            <person name="Robertson J.S."/>
            <person name="Barbe V."/>
            <person name="Calteau A."/>
            <person name="Rouy Z."/>
            <person name="Mangenot S."/>
            <person name="Prigent-Combaret C."/>
            <person name="Normand P."/>
            <person name="Boyer M."/>
            <person name="Siguier P."/>
            <person name="Dessaux Y."/>
            <person name="Elmerich C."/>
            <person name="Condemine G."/>
            <person name="Krishnen G."/>
            <person name="Kennedy I."/>
            <person name="Paterson A.H."/>
            <person name="Gonzalez V."/>
            <person name="Mavingui P."/>
            <person name="Zhulin I.B."/>
        </authorList>
    </citation>
    <scope>NUCLEOTIDE SEQUENCE [LARGE SCALE GENOMIC DNA]</scope>
    <source>
        <strain evidence="2">4B</strain>
    </source>
</reference>
<dbReference type="KEGG" id="ali:AZOLI_1945"/>
<sequence length="38" mass="3998">MARPFPFLPVRVSFSAPAPIGRVTKSPACPKALSGVFP</sequence>
<name>G7Z1R0_AZOL4</name>
<accession>G7Z1R0</accession>
<dbReference type="Proteomes" id="UP000005667">
    <property type="component" value="Chromosome"/>
</dbReference>
<dbReference type="HOGENOM" id="CLU_3323891_0_0_5"/>
<organism evidence="1 2">
    <name type="scientific">Azospirillum lipoferum (strain 4B)</name>
    <dbReference type="NCBI Taxonomy" id="862719"/>
    <lineage>
        <taxon>Bacteria</taxon>
        <taxon>Pseudomonadati</taxon>
        <taxon>Pseudomonadota</taxon>
        <taxon>Alphaproteobacteria</taxon>
        <taxon>Rhodospirillales</taxon>
        <taxon>Azospirillaceae</taxon>
        <taxon>Azospirillum</taxon>
    </lineage>
</organism>
<gene>
    <name evidence="1" type="ordered locus">AZOLI_1945</name>
</gene>
<dbReference type="EMBL" id="FQ311868">
    <property type="protein sequence ID" value="CBS87193.1"/>
    <property type="molecule type" value="Genomic_DNA"/>
</dbReference>
<evidence type="ECO:0000313" key="2">
    <source>
        <dbReference type="Proteomes" id="UP000005667"/>
    </source>
</evidence>
<evidence type="ECO:0000313" key="1">
    <source>
        <dbReference type="EMBL" id="CBS87193.1"/>
    </source>
</evidence>